<dbReference type="Proteomes" id="UP000246121">
    <property type="component" value="Unassembled WGS sequence"/>
</dbReference>
<accession>A0A2V2UKQ4</accession>
<dbReference type="VEuPathDB" id="TriTrypDB:C4B63_196g27"/>
<feature type="transmembrane region" description="Helical" evidence="1">
    <location>
        <begin position="111"/>
        <end position="127"/>
    </location>
</feature>
<keyword evidence="1" id="KW-0472">Membrane</keyword>
<proteinExistence type="predicted"/>
<dbReference type="InterPro" id="IPR019531">
    <property type="entry name" value="Pmp4"/>
</dbReference>
<gene>
    <name evidence="2" type="ORF">C4B63_196g27</name>
</gene>
<organism evidence="2 3">
    <name type="scientific">Trypanosoma cruzi</name>
    <dbReference type="NCBI Taxonomy" id="5693"/>
    <lineage>
        <taxon>Eukaryota</taxon>
        <taxon>Discoba</taxon>
        <taxon>Euglenozoa</taxon>
        <taxon>Kinetoplastea</taxon>
        <taxon>Metakinetoplastina</taxon>
        <taxon>Trypanosomatida</taxon>
        <taxon>Trypanosomatidae</taxon>
        <taxon>Trypanosoma</taxon>
        <taxon>Schizotrypanum</taxon>
    </lineage>
</organism>
<protein>
    <submittedName>
        <fullName evidence="2">Putative peroxisomal membrane protein 4</fullName>
    </submittedName>
</protein>
<evidence type="ECO:0000313" key="2">
    <source>
        <dbReference type="EMBL" id="PWU84887.1"/>
    </source>
</evidence>
<dbReference type="GO" id="GO:0005778">
    <property type="term" value="C:peroxisomal membrane"/>
    <property type="evidence" value="ECO:0007669"/>
    <property type="project" value="TreeGrafter"/>
</dbReference>
<dbReference type="VEuPathDB" id="TriTrypDB:TcG_07221"/>
<dbReference type="VEuPathDB" id="TriTrypDB:TcBrA4_0095870"/>
<dbReference type="Pfam" id="PF02466">
    <property type="entry name" value="Tim17"/>
    <property type="match status" value="1"/>
</dbReference>
<evidence type="ECO:0000256" key="1">
    <source>
        <dbReference type="SAM" id="Phobius"/>
    </source>
</evidence>
<dbReference type="VEuPathDB" id="TriTrypDB:C3747_115g109"/>
<name>A0A2V2UKQ4_TRYCR</name>
<dbReference type="VEuPathDB" id="TriTrypDB:Tc_MARK_2387"/>
<dbReference type="PANTHER" id="PTHR15460:SF3">
    <property type="entry name" value="PEROXISOMAL MEMBRANE PROTEIN 4"/>
    <property type="match status" value="1"/>
</dbReference>
<evidence type="ECO:0000313" key="3">
    <source>
        <dbReference type="Proteomes" id="UP000246121"/>
    </source>
</evidence>
<feature type="transmembrane region" description="Helical" evidence="1">
    <location>
        <begin position="139"/>
        <end position="158"/>
    </location>
</feature>
<dbReference type="AlphaFoldDB" id="A0A2V2UKQ4"/>
<dbReference type="VEuPathDB" id="TriTrypDB:TCSYLVIO_005188"/>
<dbReference type="VEuPathDB" id="TriTrypDB:TcCLB.508613.30"/>
<comment type="caution">
    <text evidence="2">The sequence shown here is derived from an EMBL/GenBank/DDBJ whole genome shotgun (WGS) entry which is preliminary data.</text>
</comment>
<dbReference type="VEuPathDB" id="TriTrypDB:TcCL_ESM05029"/>
<dbReference type="VEuPathDB" id="TriTrypDB:TcYC6_0086630"/>
<dbReference type="PANTHER" id="PTHR15460">
    <property type="entry name" value="PEROXISOMAL MEMBRANE PROTEIN 4"/>
    <property type="match status" value="1"/>
</dbReference>
<sequence length="220" mass="25099">MPVSTSDAPGLRRVALTSEAARLIDDMIRSGKYKELLDAIKGFRNGFVYGARIRAPHALVLNLVWTNAPYRVMARKIYQVTKRHSMALGCTSLTFSLLRAFLRKLHGGPRNWHSALAGFFVGVIFWGEQNPVTVQMSMYMLSRILSALLFILAGKFGWKFSPGAFRIYSGVLWMIVMPLFLYYGDAMQPSMRSSMRYIYQDNEKYSSWYDLLCVNSDTSF</sequence>
<dbReference type="VEuPathDB" id="TriTrypDB:ECC02_004495"/>
<dbReference type="EMBL" id="PRFA01000196">
    <property type="protein sequence ID" value="PWU84887.1"/>
    <property type="molecule type" value="Genomic_DNA"/>
</dbReference>
<keyword evidence="1" id="KW-1133">Transmembrane helix</keyword>
<feature type="transmembrane region" description="Helical" evidence="1">
    <location>
        <begin position="164"/>
        <end position="183"/>
    </location>
</feature>
<feature type="transmembrane region" description="Helical" evidence="1">
    <location>
        <begin position="85"/>
        <end position="105"/>
    </location>
</feature>
<reference evidence="2 3" key="1">
    <citation type="journal article" date="2018" name="Microb. Genom.">
        <title>Expanding an expanded genome: long-read sequencing of Trypanosoma cruzi.</title>
        <authorList>
            <person name="Berna L."/>
            <person name="Rodriguez M."/>
            <person name="Chiribao M.L."/>
            <person name="Parodi-Talice A."/>
            <person name="Pita S."/>
            <person name="Rijo G."/>
            <person name="Alvarez-Valin F."/>
            <person name="Robello C."/>
        </authorList>
    </citation>
    <scope>NUCLEOTIDE SEQUENCE [LARGE SCALE GENOMIC DNA]</scope>
    <source>
        <strain evidence="2 3">Dm28c</strain>
    </source>
</reference>
<dbReference type="VEuPathDB" id="TriTrypDB:BCY84_12184"/>
<keyword evidence="1" id="KW-0812">Transmembrane</keyword>
<dbReference type="VEuPathDB" id="TriTrypDB:TcCLB.509979.14"/>